<evidence type="ECO:0000313" key="2">
    <source>
        <dbReference type="Proteomes" id="UP000027238"/>
    </source>
</evidence>
<dbReference type="Proteomes" id="UP000027238">
    <property type="component" value="Unassembled WGS sequence"/>
</dbReference>
<evidence type="ECO:0000313" key="1">
    <source>
        <dbReference type="EMBL" id="KDN67001.1"/>
    </source>
</evidence>
<dbReference type="EMBL" id="JMSE01000853">
    <property type="protein sequence ID" value="KDN67001.1"/>
    <property type="molecule type" value="Genomic_DNA"/>
</dbReference>
<dbReference type="HOGENOM" id="CLU_1796352_0_0_1"/>
<comment type="caution">
    <text evidence="1">The sequence shown here is derived from an EMBL/GenBank/DDBJ whole genome shotgun (WGS) entry which is preliminary data.</text>
</comment>
<reference evidence="2" key="1">
    <citation type="journal article" date="2014" name="Genome Announc.">
        <title>Draft genome sequence of Colletotrichum sublineola, a destructive pathogen of cultivated sorghum.</title>
        <authorList>
            <person name="Baroncelli R."/>
            <person name="Sanz-Martin J.M."/>
            <person name="Rech G.E."/>
            <person name="Sukno S.A."/>
            <person name="Thon M.R."/>
        </authorList>
    </citation>
    <scope>NUCLEOTIDE SEQUENCE [LARGE SCALE GENOMIC DNA]</scope>
    <source>
        <strain evidence="2">TX430BB</strain>
    </source>
</reference>
<name>A0A066XMM4_COLSU</name>
<gene>
    <name evidence="1" type="ORF">CSUB01_11644</name>
</gene>
<keyword evidence="2" id="KW-1185">Reference proteome</keyword>
<proteinExistence type="predicted"/>
<accession>A0A066XMM4</accession>
<dbReference type="AlphaFoldDB" id="A0A066XMM4"/>
<organism evidence="1 2">
    <name type="scientific">Colletotrichum sublineola</name>
    <name type="common">Sorghum anthracnose fungus</name>
    <dbReference type="NCBI Taxonomy" id="1173701"/>
    <lineage>
        <taxon>Eukaryota</taxon>
        <taxon>Fungi</taxon>
        <taxon>Dikarya</taxon>
        <taxon>Ascomycota</taxon>
        <taxon>Pezizomycotina</taxon>
        <taxon>Sordariomycetes</taxon>
        <taxon>Hypocreomycetidae</taxon>
        <taxon>Glomerellales</taxon>
        <taxon>Glomerellaceae</taxon>
        <taxon>Colletotrichum</taxon>
        <taxon>Colletotrichum graminicola species complex</taxon>
    </lineage>
</organism>
<sequence length="144" mass="15594">MATADFSIDTNTMERAKVRAYLSSPAPALLPLITPSPPPLPKATCVLHNHVPLTMILALSLYKDLLPVERLHLVAEANVAEVVVSNPDLGLGCELDKLAGYNASASLPEAFVRDTQRSRMPRLAAGRGWTRDTAYTSGNNNRED</sequence>
<protein>
    <submittedName>
        <fullName evidence="1">Uncharacterized protein</fullName>
    </submittedName>
</protein>